<dbReference type="GO" id="GO:0003677">
    <property type="term" value="F:DNA binding"/>
    <property type="evidence" value="ECO:0007669"/>
    <property type="project" value="UniProtKB-KW"/>
</dbReference>
<dbReference type="RefSeq" id="WP_060937325.1">
    <property type="nucleotide sequence ID" value="NZ_CP118095.1"/>
</dbReference>
<organism evidence="3 4">
    <name type="scientific">Aerococcus christensenii</name>
    <dbReference type="NCBI Taxonomy" id="87541"/>
    <lineage>
        <taxon>Bacteria</taxon>
        <taxon>Bacillati</taxon>
        <taxon>Bacillota</taxon>
        <taxon>Bacilli</taxon>
        <taxon>Lactobacillales</taxon>
        <taxon>Aerococcaceae</taxon>
        <taxon>Aerococcus</taxon>
    </lineage>
</organism>
<evidence type="ECO:0000313" key="3">
    <source>
        <dbReference type="EMBL" id="KXB33449.1"/>
    </source>
</evidence>
<dbReference type="Gene3D" id="1.10.260.40">
    <property type="entry name" value="lambda repressor-like DNA-binding domains"/>
    <property type="match status" value="1"/>
</dbReference>
<dbReference type="Pfam" id="PF01381">
    <property type="entry name" value="HTH_3"/>
    <property type="match status" value="1"/>
</dbReference>
<evidence type="ECO:0000259" key="2">
    <source>
        <dbReference type="PROSITE" id="PS50943"/>
    </source>
</evidence>
<dbReference type="SMART" id="SM00530">
    <property type="entry name" value="HTH_XRE"/>
    <property type="match status" value="1"/>
</dbReference>
<accession>A0A133XR79</accession>
<feature type="domain" description="HTH cro/C1-type" evidence="2">
    <location>
        <begin position="18"/>
        <end position="72"/>
    </location>
</feature>
<dbReference type="AlphaFoldDB" id="A0A133XR79"/>
<name>A0A133XR79_9LACT</name>
<dbReference type="Proteomes" id="UP000070422">
    <property type="component" value="Unassembled WGS sequence"/>
</dbReference>
<keyword evidence="1 3" id="KW-0238">DNA-binding</keyword>
<dbReference type="InterPro" id="IPR010982">
    <property type="entry name" value="Lambda_DNA-bd_dom_sf"/>
</dbReference>
<dbReference type="PANTHER" id="PTHR46558">
    <property type="entry name" value="TRACRIPTIONAL REGULATORY PROTEIN-RELATED-RELATED"/>
    <property type="match status" value="1"/>
</dbReference>
<comment type="caution">
    <text evidence="3">The sequence shown here is derived from an EMBL/GenBank/DDBJ whole genome shotgun (WGS) entry which is preliminary data.</text>
</comment>
<evidence type="ECO:0000256" key="1">
    <source>
        <dbReference type="ARBA" id="ARBA00023125"/>
    </source>
</evidence>
<dbReference type="SUPFAM" id="SSF47413">
    <property type="entry name" value="lambda repressor-like DNA-binding domains"/>
    <property type="match status" value="1"/>
</dbReference>
<dbReference type="EMBL" id="LSCQ01000097">
    <property type="protein sequence ID" value="KXB33449.1"/>
    <property type="molecule type" value="Genomic_DNA"/>
</dbReference>
<protein>
    <submittedName>
        <fullName evidence="3">DNA-binding helix-turn-helix protein</fullName>
    </submittedName>
</protein>
<dbReference type="PROSITE" id="PS50943">
    <property type="entry name" value="HTH_CROC1"/>
    <property type="match status" value="1"/>
</dbReference>
<dbReference type="CDD" id="cd00093">
    <property type="entry name" value="HTH_XRE"/>
    <property type="match status" value="1"/>
</dbReference>
<dbReference type="PANTHER" id="PTHR46558:SF11">
    <property type="entry name" value="HTH-TYPE TRANSCRIPTIONAL REGULATOR XRE"/>
    <property type="match status" value="1"/>
</dbReference>
<proteinExistence type="predicted"/>
<dbReference type="OrthoDB" id="9814553at2"/>
<reference evidence="3 4" key="1">
    <citation type="submission" date="2016-01" db="EMBL/GenBank/DDBJ databases">
        <authorList>
            <person name="Oliw E.H."/>
        </authorList>
    </citation>
    <scope>NUCLEOTIDE SEQUENCE [LARGE SCALE GENOMIC DNA]</scope>
    <source>
        <strain evidence="3 4">KA00635</strain>
    </source>
</reference>
<dbReference type="InterPro" id="IPR001387">
    <property type="entry name" value="Cro/C1-type_HTH"/>
</dbReference>
<evidence type="ECO:0000313" key="4">
    <source>
        <dbReference type="Proteomes" id="UP000070422"/>
    </source>
</evidence>
<sequence length="147" mass="17382">MNEQLNEQQFNKQIGKKILFFREKEKLTQNELAKLAGIGRVSLNYYEQGKRKLPLEVAYRLSDILNFEIGELVDLEKNNKHYTLNEDIPQLVTREKEDTYNILPKNKENNTSPSELSNENITTLFNKLSELNQLKVRYYMEILLNNQ</sequence>
<gene>
    <name evidence="3" type="ORF">HMPREF3187_01681</name>
</gene>
<dbReference type="PATRIC" id="fig|87541.4.peg.1658"/>